<dbReference type="InParanoid" id="Q54RE7"/>
<evidence type="ECO:0000313" key="5">
    <source>
        <dbReference type="EMBL" id="EAL65826.1"/>
    </source>
</evidence>
<keyword evidence="6" id="KW-1185">Reference proteome</keyword>
<dbReference type="Gene3D" id="6.10.140.1950">
    <property type="match status" value="1"/>
</dbReference>
<keyword evidence="3" id="KW-0648">Protein biosynthesis</keyword>
<dbReference type="GO" id="GO:0003747">
    <property type="term" value="F:translation release factor activity"/>
    <property type="evidence" value="ECO:0007669"/>
    <property type="project" value="InterPro"/>
</dbReference>
<dbReference type="PaxDb" id="44689-DDB0237484"/>
<dbReference type="PhylomeDB" id="Q54RE7"/>
<dbReference type="FunFam" id="3.30.160.20:FF:000004">
    <property type="entry name" value="Peptide chain release factor 1"/>
    <property type="match status" value="1"/>
</dbReference>
<dbReference type="Proteomes" id="UP000002195">
    <property type="component" value="Unassembled WGS sequence"/>
</dbReference>
<dbReference type="PANTHER" id="PTHR43804">
    <property type="entry name" value="LD18447P"/>
    <property type="match status" value="1"/>
</dbReference>
<dbReference type="SMART" id="SM00937">
    <property type="entry name" value="PCRF"/>
    <property type="match status" value="1"/>
</dbReference>
<dbReference type="InterPro" id="IPR050057">
    <property type="entry name" value="Prokaryotic/Mito_RF"/>
</dbReference>
<organism evidence="5 6">
    <name type="scientific">Dictyostelium discoideum</name>
    <name type="common">Social amoeba</name>
    <dbReference type="NCBI Taxonomy" id="44689"/>
    <lineage>
        <taxon>Eukaryota</taxon>
        <taxon>Amoebozoa</taxon>
        <taxon>Evosea</taxon>
        <taxon>Eumycetozoa</taxon>
        <taxon>Dictyostelia</taxon>
        <taxon>Dictyosteliales</taxon>
        <taxon>Dictyosteliaceae</taxon>
        <taxon>Dictyostelium</taxon>
    </lineage>
</organism>
<dbReference type="SMR" id="Q54RE7"/>
<dbReference type="Pfam" id="PF00472">
    <property type="entry name" value="RF-1"/>
    <property type="match status" value="1"/>
</dbReference>
<dbReference type="OMA" id="ECQQSRS"/>
<dbReference type="FunCoup" id="Q54RE7">
    <property type="interactions" value="621"/>
</dbReference>
<dbReference type="EMBL" id="AAFI02000051">
    <property type="protein sequence ID" value="EAL65826.1"/>
    <property type="molecule type" value="Genomic_DNA"/>
</dbReference>
<dbReference type="Gene3D" id="3.30.160.20">
    <property type="match status" value="1"/>
</dbReference>
<evidence type="ECO:0000259" key="4">
    <source>
        <dbReference type="PROSITE" id="PS00745"/>
    </source>
</evidence>
<dbReference type="GO" id="GO:0005737">
    <property type="term" value="C:cytoplasm"/>
    <property type="evidence" value="ECO:0007669"/>
    <property type="project" value="UniProtKB-ARBA"/>
</dbReference>
<comment type="caution">
    <text evidence="5">The sequence shown here is derived from an EMBL/GenBank/DDBJ whole genome shotgun (WGS) entry which is preliminary data.</text>
</comment>
<dbReference type="SUPFAM" id="SSF75620">
    <property type="entry name" value="Release factor"/>
    <property type="match status" value="1"/>
</dbReference>
<dbReference type="InterPro" id="IPR000352">
    <property type="entry name" value="Pep_chain_release_fac_I"/>
</dbReference>
<dbReference type="HOGENOM" id="CLU_036856_0_1_1"/>
<dbReference type="PANTHER" id="PTHR43804:SF7">
    <property type="entry name" value="LD18447P"/>
    <property type="match status" value="1"/>
</dbReference>
<gene>
    <name evidence="5" type="primary">prfA</name>
    <name evidence="5" type="ORF">DDB_G0283175</name>
</gene>
<dbReference type="Gene3D" id="3.30.70.1660">
    <property type="match status" value="2"/>
</dbReference>
<dbReference type="AlphaFoldDB" id="Q54RE7"/>
<dbReference type="PROSITE" id="PS00745">
    <property type="entry name" value="RF_PROK_I"/>
    <property type="match status" value="1"/>
</dbReference>
<dbReference type="GeneID" id="8623973"/>
<protein>
    <submittedName>
        <fullName evidence="5">Peptide chain release factor 1</fullName>
    </submittedName>
</protein>
<name>Q54RE7_DICDI</name>
<feature type="domain" description="Prokaryotic-type class I peptide chain release factors" evidence="4">
    <location>
        <begin position="300"/>
        <end position="316"/>
    </location>
</feature>
<dbReference type="VEuPathDB" id="AmoebaDB:DDB_G0283175"/>
<reference evidence="5 6" key="1">
    <citation type="journal article" date="2005" name="Nature">
        <title>The genome of the social amoeba Dictyostelium discoideum.</title>
        <authorList>
            <consortium name="The Dictyostelium discoideum Sequencing Consortium"/>
            <person name="Eichinger L."/>
            <person name="Pachebat J.A."/>
            <person name="Glockner G."/>
            <person name="Rajandream M.A."/>
            <person name="Sucgang R."/>
            <person name="Berriman M."/>
            <person name="Song J."/>
            <person name="Olsen R."/>
            <person name="Szafranski K."/>
            <person name="Xu Q."/>
            <person name="Tunggal B."/>
            <person name="Kummerfeld S."/>
            <person name="Madera M."/>
            <person name="Konfortov B.A."/>
            <person name="Rivero F."/>
            <person name="Bankier A.T."/>
            <person name="Lehmann R."/>
            <person name="Hamlin N."/>
            <person name="Davies R."/>
            <person name="Gaudet P."/>
            <person name="Fey P."/>
            <person name="Pilcher K."/>
            <person name="Chen G."/>
            <person name="Saunders D."/>
            <person name="Sodergren E."/>
            <person name="Davis P."/>
            <person name="Kerhornou A."/>
            <person name="Nie X."/>
            <person name="Hall N."/>
            <person name="Anjard C."/>
            <person name="Hemphill L."/>
            <person name="Bason N."/>
            <person name="Farbrother P."/>
            <person name="Desany B."/>
            <person name="Just E."/>
            <person name="Morio T."/>
            <person name="Rost R."/>
            <person name="Churcher C."/>
            <person name="Cooper J."/>
            <person name="Haydock S."/>
            <person name="van Driessche N."/>
            <person name="Cronin A."/>
            <person name="Goodhead I."/>
            <person name="Muzny D."/>
            <person name="Mourier T."/>
            <person name="Pain A."/>
            <person name="Lu M."/>
            <person name="Harper D."/>
            <person name="Lindsay R."/>
            <person name="Hauser H."/>
            <person name="James K."/>
            <person name="Quiles M."/>
            <person name="Madan Babu M."/>
            <person name="Saito T."/>
            <person name="Buchrieser C."/>
            <person name="Wardroper A."/>
            <person name="Felder M."/>
            <person name="Thangavelu M."/>
            <person name="Johnson D."/>
            <person name="Knights A."/>
            <person name="Loulseged H."/>
            <person name="Mungall K."/>
            <person name="Oliver K."/>
            <person name="Price C."/>
            <person name="Quail M.A."/>
            <person name="Urushihara H."/>
            <person name="Hernandez J."/>
            <person name="Rabbinowitsch E."/>
            <person name="Steffen D."/>
            <person name="Sanders M."/>
            <person name="Ma J."/>
            <person name="Kohara Y."/>
            <person name="Sharp S."/>
            <person name="Simmonds M."/>
            <person name="Spiegler S."/>
            <person name="Tivey A."/>
            <person name="Sugano S."/>
            <person name="White B."/>
            <person name="Walker D."/>
            <person name="Woodward J."/>
            <person name="Winckler T."/>
            <person name="Tanaka Y."/>
            <person name="Shaulsky G."/>
            <person name="Schleicher M."/>
            <person name="Weinstock G."/>
            <person name="Rosenthal A."/>
            <person name="Cox E.C."/>
            <person name="Chisholm R.L."/>
            <person name="Gibbs R."/>
            <person name="Loomis W.F."/>
            <person name="Platzer M."/>
            <person name="Kay R.R."/>
            <person name="Williams J."/>
            <person name="Dear P.H."/>
            <person name="Noegel A.A."/>
            <person name="Barrell B."/>
            <person name="Kuspa A."/>
        </authorList>
    </citation>
    <scope>NUCLEOTIDE SEQUENCE [LARGE SCALE GENOMIC DNA]</scope>
    <source>
        <strain evidence="5 6">AX4</strain>
    </source>
</reference>
<accession>Q54RE7</accession>
<comment type="similarity">
    <text evidence="1">Belongs to the prokaryotic/mitochondrial release factor family.</text>
</comment>
<evidence type="ECO:0000256" key="3">
    <source>
        <dbReference type="ARBA" id="ARBA00022917"/>
    </source>
</evidence>
<dbReference type="Pfam" id="PF03462">
    <property type="entry name" value="PCRF"/>
    <property type="match status" value="1"/>
</dbReference>
<dbReference type="dictyBase" id="DDB_G0283175">
    <property type="gene designation" value="prfA"/>
</dbReference>
<evidence type="ECO:0000313" key="6">
    <source>
        <dbReference type="Proteomes" id="UP000002195"/>
    </source>
</evidence>
<dbReference type="eggNOG" id="KOG2726">
    <property type="taxonomic scope" value="Eukaryota"/>
</dbReference>
<keyword evidence="2" id="KW-0488">Methylation</keyword>
<dbReference type="InterPro" id="IPR045853">
    <property type="entry name" value="Pep_chain_release_fac_I_sf"/>
</dbReference>
<dbReference type="InterPro" id="IPR005139">
    <property type="entry name" value="PCRF"/>
</dbReference>
<dbReference type="RefSeq" id="XP_639198.1">
    <property type="nucleotide sequence ID" value="XM_634106.1"/>
</dbReference>
<sequence>MFRSLNKLLISNNLIIKKNNIIIPYNYKFSIKNNNNNNNNFIYRNFCNNNNNKNNNNNNNNIDELFNKTSIPPNIVFRLNLMGKKSKELRNMIDSNMGLGQSEIKKISKELQETAEPLGYFGDLIEKLKELKELQTMLVEETDEDGKQMIKSDINKLKQEEIEPLEKQLLFSLLPGSKDDAGDAILEIRAGTGGSEAQLFTQDVYEMYRSYCLQKGWTFEPLELSVTEVGGYRDVTVSVSGKGVFGFLKYESGVHRVQRVPLTETQGRIHTSTITVAILPEPKDVDIQIHDRDLKVDIYRSSGNGGQSVNTTDSAVRITHLPTGITVAMQDERSQHQNRSKAMKILKARIYERERIRLQNERVSERNAQIGSALRSERIRTYNYPQDRITDHRVSINGNLNSCMNSDGLDSFIDEILVEFHTKELEELLS</sequence>
<dbReference type="STRING" id="44689.Q54RE7"/>
<evidence type="ECO:0000256" key="2">
    <source>
        <dbReference type="ARBA" id="ARBA00022481"/>
    </source>
</evidence>
<dbReference type="KEGG" id="ddi:DDB_G0283175"/>
<dbReference type="FunFam" id="3.30.70.1660:FF:000002">
    <property type="entry name" value="Peptide chain release factor 1"/>
    <property type="match status" value="1"/>
</dbReference>
<proteinExistence type="inferred from homology"/>
<dbReference type="NCBIfam" id="NF001859">
    <property type="entry name" value="PRK00591.1"/>
    <property type="match status" value="1"/>
</dbReference>
<evidence type="ECO:0000256" key="1">
    <source>
        <dbReference type="ARBA" id="ARBA00010835"/>
    </source>
</evidence>